<sequence>MLRALGAAALRASQRTSSSSATGAHGWLPAAGFRLFSSNSNSTSTSKVGGYTIIDHKYDAIVVGAGGAGLRAAVGLSELGLNAACITKLFPTRSHTVAAQGGINAALANMSEDDWRWHAYDTIKGSDWLGDQDAIHYMCREAPQAVVELENYGLPFSRTEDGKIYQRAFGGQSLDFGKGGQAYRCACAADRTGHAMLHTLYGQAMKHDIQFFVEYFAMDLIMDKDGSCRGVTALCMEDGTIHRFHAHQTILATGGYGRAYFSATSAHTCTGDGGAMVARAGLPLQDLEFVQFHPTGIYGAGCLITEGSRGEGGILRNSEGERFMERYAPTAKDLASRDVVSRSMTMEIREGRGCGPEADHIYLHLNHLPPELLAERLPGISETAAIFAGVDVTKETLVEGNKLIDECTASFQDVKVDDRSLIWNTNLIETMELENLLINAAVTMHSAEARKESRGAHAREDFPARDDDNWIRHTLGYFDISRPAENKVDIQYRPVHMQPLDSEMLYIPPKARTY</sequence>
<evidence type="ECO:0000313" key="4">
    <source>
        <dbReference type="EMBL" id="KAF5837481.1"/>
    </source>
</evidence>
<dbReference type="InterPro" id="IPR037099">
    <property type="entry name" value="Fum_R/Succ_DH_flav-like_C_sf"/>
</dbReference>
<evidence type="ECO:0000256" key="2">
    <source>
        <dbReference type="ARBA" id="ARBA00023002"/>
    </source>
</evidence>
<reference evidence="4" key="1">
    <citation type="submission" date="2017-08" db="EMBL/GenBank/DDBJ databases">
        <authorList>
            <person name="Polle J.E."/>
            <person name="Barry K."/>
            <person name="Cushman J."/>
            <person name="Schmutz J."/>
            <person name="Tran D."/>
            <person name="Hathwaick L.T."/>
            <person name="Yim W.C."/>
            <person name="Jenkins J."/>
            <person name="Mckie-Krisberg Z.M."/>
            <person name="Prochnik S."/>
            <person name="Lindquist E."/>
            <person name="Dockter R.B."/>
            <person name="Adam C."/>
            <person name="Molina H."/>
            <person name="Bunkerborg J."/>
            <person name="Jin E."/>
            <person name="Buchheim M."/>
            <person name="Magnuson J."/>
        </authorList>
    </citation>
    <scope>NUCLEOTIDE SEQUENCE</scope>
    <source>
        <strain evidence="4">CCAP 19/18</strain>
    </source>
</reference>
<dbReference type="SUPFAM" id="SSF46977">
    <property type="entry name" value="Succinate dehydrogenase/fumarate reductase flavoprotein C-terminal domain"/>
    <property type="match status" value="1"/>
</dbReference>
<comment type="caution">
    <text evidence="4">The sequence shown here is derived from an EMBL/GenBank/DDBJ whole genome shotgun (WGS) entry which is preliminary data.</text>
</comment>
<dbReference type="SUPFAM" id="SSF51905">
    <property type="entry name" value="FAD/NAD(P)-binding domain"/>
    <property type="match status" value="1"/>
</dbReference>
<dbReference type="Gene3D" id="3.90.700.10">
    <property type="entry name" value="Succinate dehydrogenase/fumarate reductase flavoprotein, catalytic domain"/>
    <property type="match status" value="1"/>
</dbReference>
<evidence type="ECO:0000256" key="1">
    <source>
        <dbReference type="ARBA" id="ARBA00022630"/>
    </source>
</evidence>
<organism evidence="4 5">
    <name type="scientific">Dunaliella salina</name>
    <name type="common">Green alga</name>
    <name type="synonym">Protococcus salinus</name>
    <dbReference type="NCBI Taxonomy" id="3046"/>
    <lineage>
        <taxon>Eukaryota</taxon>
        <taxon>Viridiplantae</taxon>
        <taxon>Chlorophyta</taxon>
        <taxon>core chlorophytes</taxon>
        <taxon>Chlorophyceae</taxon>
        <taxon>CS clade</taxon>
        <taxon>Chlamydomonadales</taxon>
        <taxon>Dunaliellaceae</taxon>
        <taxon>Dunaliella</taxon>
    </lineage>
</organism>
<feature type="domain" description="FAD-dependent oxidoreductase 2 FAD-binding" evidence="3">
    <location>
        <begin position="59"/>
        <end position="395"/>
    </location>
</feature>
<dbReference type="InterPro" id="IPR036188">
    <property type="entry name" value="FAD/NAD-bd_sf"/>
</dbReference>
<dbReference type="Gene3D" id="3.50.50.60">
    <property type="entry name" value="FAD/NAD(P)-binding domain"/>
    <property type="match status" value="1"/>
</dbReference>
<dbReference type="PANTHER" id="PTHR11632:SF51">
    <property type="entry name" value="SUCCINATE DEHYDROGENASE [UBIQUINONE] FLAVOPROTEIN SUBUNIT, MITOCHONDRIAL"/>
    <property type="match status" value="1"/>
</dbReference>
<evidence type="ECO:0000313" key="5">
    <source>
        <dbReference type="Proteomes" id="UP000815325"/>
    </source>
</evidence>
<dbReference type="Pfam" id="PF00890">
    <property type="entry name" value="FAD_binding_2"/>
    <property type="match status" value="1"/>
</dbReference>
<proteinExistence type="predicted"/>
<dbReference type="SUPFAM" id="SSF56425">
    <property type="entry name" value="Succinate dehydrogenase/fumarate reductase flavoprotein, catalytic domain"/>
    <property type="match status" value="1"/>
</dbReference>
<keyword evidence="5" id="KW-1185">Reference proteome</keyword>
<dbReference type="InterPro" id="IPR027477">
    <property type="entry name" value="Succ_DH/fumarate_Rdtase_cat_sf"/>
</dbReference>
<dbReference type="EMBL" id="MU069614">
    <property type="protein sequence ID" value="KAF5837481.1"/>
    <property type="molecule type" value="Genomic_DNA"/>
</dbReference>
<evidence type="ECO:0000259" key="3">
    <source>
        <dbReference type="Pfam" id="PF00890"/>
    </source>
</evidence>
<dbReference type="PROSITE" id="PS00504">
    <property type="entry name" value="FRD_SDH_FAD_BINDING"/>
    <property type="match status" value="1"/>
</dbReference>
<dbReference type="PIRSF" id="PIRSF000171">
    <property type="entry name" value="SDHA_APRA_LASPO"/>
    <property type="match status" value="1"/>
</dbReference>
<dbReference type="InterPro" id="IPR003953">
    <property type="entry name" value="FAD-dep_OxRdtase_2_FAD-bd"/>
</dbReference>
<protein>
    <submittedName>
        <fullName evidence="4">FAD binding domain-containing protein</fullName>
    </submittedName>
</protein>
<dbReference type="Gene3D" id="4.10.80.40">
    <property type="entry name" value="succinate dehydrogenase protein domain"/>
    <property type="match status" value="1"/>
</dbReference>
<dbReference type="InterPro" id="IPR003952">
    <property type="entry name" value="FRD_SDH_FAD_BS"/>
</dbReference>
<keyword evidence="1" id="KW-0285">Flavoprotein</keyword>
<dbReference type="Proteomes" id="UP000815325">
    <property type="component" value="Unassembled WGS sequence"/>
</dbReference>
<keyword evidence="2" id="KW-0560">Oxidoreductase</keyword>
<dbReference type="InterPro" id="IPR030664">
    <property type="entry name" value="SdhA/FrdA/AprA"/>
</dbReference>
<dbReference type="PANTHER" id="PTHR11632">
    <property type="entry name" value="SUCCINATE DEHYDROGENASE 2 FLAVOPROTEIN SUBUNIT"/>
    <property type="match status" value="1"/>
</dbReference>
<gene>
    <name evidence="4" type="ORF">DUNSADRAFT_4283</name>
</gene>
<name>A0ABQ7GS89_DUNSA</name>
<accession>A0ABQ7GS89</accession>